<sequence length="128" mass="14262">MEPKDLEAAVKKEVKRHSPLGTWRTWNMARFLAEPPFTPALLEFLKDTGVARCPPPVVPDEEEDDPGPENGEEKREPNTFGDSNGGQRHGSVGVLYSRAGSEEILSGDERETRNAHRHSACRDDGMHQ</sequence>
<gene>
    <name evidence="2" type="ORF">FN846DRAFT_891488</name>
</gene>
<dbReference type="InParanoid" id="A0A5J5EUC7"/>
<organism evidence="2 3">
    <name type="scientific">Sphaerosporella brunnea</name>
    <dbReference type="NCBI Taxonomy" id="1250544"/>
    <lineage>
        <taxon>Eukaryota</taxon>
        <taxon>Fungi</taxon>
        <taxon>Dikarya</taxon>
        <taxon>Ascomycota</taxon>
        <taxon>Pezizomycotina</taxon>
        <taxon>Pezizomycetes</taxon>
        <taxon>Pezizales</taxon>
        <taxon>Pyronemataceae</taxon>
        <taxon>Sphaerosporella</taxon>
    </lineage>
</organism>
<dbReference type="AlphaFoldDB" id="A0A5J5EUC7"/>
<name>A0A5J5EUC7_9PEZI</name>
<accession>A0A5J5EUC7</accession>
<proteinExistence type="predicted"/>
<reference evidence="2 3" key="1">
    <citation type="submission" date="2019-09" db="EMBL/GenBank/DDBJ databases">
        <title>Draft genome of the ectomycorrhizal ascomycete Sphaerosporella brunnea.</title>
        <authorList>
            <consortium name="DOE Joint Genome Institute"/>
            <person name="Benucci G.M."/>
            <person name="Marozzi G."/>
            <person name="Antonielli L."/>
            <person name="Sanchez S."/>
            <person name="Marco P."/>
            <person name="Wang X."/>
            <person name="Falini L.B."/>
            <person name="Barry K."/>
            <person name="Haridas S."/>
            <person name="Lipzen A."/>
            <person name="Labutti K."/>
            <person name="Grigoriev I.V."/>
            <person name="Murat C."/>
            <person name="Martin F."/>
            <person name="Albertini E."/>
            <person name="Donnini D."/>
            <person name="Bonito G."/>
        </authorList>
    </citation>
    <scope>NUCLEOTIDE SEQUENCE [LARGE SCALE GENOMIC DNA]</scope>
    <source>
        <strain evidence="2 3">Sb_GMNB300</strain>
    </source>
</reference>
<feature type="region of interest" description="Disordered" evidence="1">
    <location>
        <begin position="50"/>
        <end position="128"/>
    </location>
</feature>
<evidence type="ECO:0000313" key="3">
    <source>
        <dbReference type="Proteomes" id="UP000326924"/>
    </source>
</evidence>
<dbReference type="OrthoDB" id="4509585at2759"/>
<feature type="compositionally biased region" description="Basic and acidic residues" evidence="1">
    <location>
        <begin position="107"/>
        <end position="128"/>
    </location>
</feature>
<keyword evidence="3" id="KW-1185">Reference proteome</keyword>
<dbReference type="Proteomes" id="UP000326924">
    <property type="component" value="Unassembled WGS sequence"/>
</dbReference>
<evidence type="ECO:0000256" key="1">
    <source>
        <dbReference type="SAM" id="MobiDB-lite"/>
    </source>
</evidence>
<protein>
    <submittedName>
        <fullName evidence="2">Uncharacterized protein</fullName>
    </submittedName>
</protein>
<comment type="caution">
    <text evidence="2">The sequence shown here is derived from an EMBL/GenBank/DDBJ whole genome shotgun (WGS) entry which is preliminary data.</text>
</comment>
<dbReference type="EMBL" id="VXIS01000131">
    <property type="protein sequence ID" value="KAA8902556.1"/>
    <property type="molecule type" value="Genomic_DNA"/>
</dbReference>
<evidence type="ECO:0000313" key="2">
    <source>
        <dbReference type="EMBL" id="KAA8902556.1"/>
    </source>
</evidence>